<reference evidence="10" key="1">
    <citation type="submission" date="2020-10" db="EMBL/GenBank/DDBJ databases">
        <authorList>
            <person name="Gilroy R."/>
        </authorList>
    </citation>
    <scope>NUCLEOTIDE SEQUENCE</scope>
    <source>
        <strain evidence="10">4920</strain>
    </source>
</reference>
<dbReference type="GO" id="GO:0005886">
    <property type="term" value="C:plasma membrane"/>
    <property type="evidence" value="ECO:0007669"/>
    <property type="project" value="UniProtKB-SubCell"/>
</dbReference>
<evidence type="ECO:0000256" key="3">
    <source>
        <dbReference type="ARBA" id="ARBA00022448"/>
    </source>
</evidence>
<evidence type="ECO:0000256" key="8">
    <source>
        <dbReference type="RuleBase" id="RU363032"/>
    </source>
</evidence>
<sequence length="276" mass="31040">MKRAFTAYPYLVWSIIFIIAPLILVLYYGLTVPGPDGGAVFSLENFVKFFTSPIFMAAFWRSIWTAALATIICLLIGYPVAYFLSGTIFKNKNLLLLLLVIPMWMNLLLRTYAWLILLDNGGLINTVLEFFGLGPVEFLYHEYSIVFGMVYNFLPFMILPIHSVLVKMDHSLIEAAQDLGANRTKVFFKITFPMSLPGILSGITMVFMPAVTTFAISDILSGRTIQLMGNLIEDQFLRSDNWNFGSTMSIILMVLILASMVISSRYEKDNQGGGLF</sequence>
<dbReference type="PROSITE" id="PS50928">
    <property type="entry name" value="ABC_TM1"/>
    <property type="match status" value="1"/>
</dbReference>
<organism evidence="10 11">
    <name type="scientific">Candidatus Aphodoplasma excrementigallinarum</name>
    <dbReference type="NCBI Taxonomy" id="2840673"/>
    <lineage>
        <taxon>Bacteria</taxon>
        <taxon>Bacillati</taxon>
        <taxon>Bacillota</taxon>
        <taxon>Clostridia</taxon>
        <taxon>Eubacteriales</taxon>
        <taxon>Candidatus Aphodoplasma</taxon>
    </lineage>
</organism>
<evidence type="ECO:0000256" key="2">
    <source>
        <dbReference type="ARBA" id="ARBA00007069"/>
    </source>
</evidence>
<comment type="similarity">
    <text evidence="2">Belongs to the binding-protein-dependent transport system permease family. CysTW subfamily.</text>
</comment>
<feature type="domain" description="ABC transmembrane type-1" evidence="9">
    <location>
        <begin position="59"/>
        <end position="263"/>
    </location>
</feature>
<evidence type="ECO:0000256" key="7">
    <source>
        <dbReference type="ARBA" id="ARBA00023136"/>
    </source>
</evidence>
<keyword evidence="7 8" id="KW-0472">Membrane</keyword>
<gene>
    <name evidence="10" type="ORF">IAC74_03155</name>
</gene>
<keyword evidence="6 8" id="KW-1133">Transmembrane helix</keyword>
<comment type="caution">
    <text evidence="10">The sequence shown here is derived from an EMBL/GenBank/DDBJ whole genome shotgun (WGS) entry which is preliminary data.</text>
</comment>
<name>A0A9D1T0B8_9FIRM</name>
<proteinExistence type="inferred from homology"/>
<dbReference type="CDD" id="cd06261">
    <property type="entry name" value="TM_PBP2"/>
    <property type="match status" value="1"/>
</dbReference>
<evidence type="ECO:0000256" key="5">
    <source>
        <dbReference type="ARBA" id="ARBA00022692"/>
    </source>
</evidence>
<keyword evidence="5 8" id="KW-0812">Transmembrane</keyword>
<comment type="subcellular location">
    <subcellularLocation>
        <location evidence="1 8">Cell membrane</location>
        <topology evidence="1 8">Multi-pass membrane protein</topology>
    </subcellularLocation>
</comment>
<dbReference type="InterPro" id="IPR035906">
    <property type="entry name" value="MetI-like_sf"/>
</dbReference>
<dbReference type="EMBL" id="DVOF01000089">
    <property type="protein sequence ID" value="HIV02546.1"/>
    <property type="molecule type" value="Genomic_DNA"/>
</dbReference>
<feature type="transmembrane region" description="Helical" evidence="8">
    <location>
        <begin position="63"/>
        <end position="84"/>
    </location>
</feature>
<feature type="transmembrane region" description="Helical" evidence="8">
    <location>
        <begin position="7"/>
        <end position="30"/>
    </location>
</feature>
<reference evidence="10" key="2">
    <citation type="journal article" date="2021" name="PeerJ">
        <title>Extensive microbial diversity within the chicken gut microbiome revealed by metagenomics and culture.</title>
        <authorList>
            <person name="Gilroy R."/>
            <person name="Ravi A."/>
            <person name="Getino M."/>
            <person name="Pursley I."/>
            <person name="Horton D.L."/>
            <person name="Alikhan N.F."/>
            <person name="Baker D."/>
            <person name="Gharbi K."/>
            <person name="Hall N."/>
            <person name="Watson M."/>
            <person name="Adriaenssens E.M."/>
            <person name="Foster-Nyarko E."/>
            <person name="Jarju S."/>
            <person name="Secka A."/>
            <person name="Antonio M."/>
            <person name="Oren A."/>
            <person name="Chaudhuri R.R."/>
            <person name="La Ragione R."/>
            <person name="Hildebrand F."/>
            <person name="Pallen M.J."/>
        </authorList>
    </citation>
    <scope>NUCLEOTIDE SEQUENCE</scope>
    <source>
        <strain evidence="10">4920</strain>
    </source>
</reference>
<dbReference type="Proteomes" id="UP000886743">
    <property type="component" value="Unassembled WGS sequence"/>
</dbReference>
<evidence type="ECO:0000313" key="10">
    <source>
        <dbReference type="EMBL" id="HIV02546.1"/>
    </source>
</evidence>
<dbReference type="SUPFAM" id="SSF161098">
    <property type="entry name" value="MetI-like"/>
    <property type="match status" value="1"/>
</dbReference>
<dbReference type="Gene3D" id="1.10.3720.10">
    <property type="entry name" value="MetI-like"/>
    <property type="match status" value="1"/>
</dbReference>
<keyword evidence="4" id="KW-1003">Cell membrane</keyword>
<feature type="transmembrane region" description="Helical" evidence="8">
    <location>
        <begin position="96"/>
        <end position="118"/>
    </location>
</feature>
<evidence type="ECO:0000256" key="4">
    <source>
        <dbReference type="ARBA" id="ARBA00022475"/>
    </source>
</evidence>
<dbReference type="PANTHER" id="PTHR42929:SF1">
    <property type="entry name" value="INNER MEMBRANE ABC TRANSPORTER PERMEASE PROTEIN YDCU-RELATED"/>
    <property type="match status" value="1"/>
</dbReference>
<evidence type="ECO:0000256" key="6">
    <source>
        <dbReference type="ARBA" id="ARBA00022989"/>
    </source>
</evidence>
<evidence type="ECO:0000259" key="9">
    <source>
        <dbReference type="PROSITE" id="PS50928"/>
    </source>
</evidence>
<evidence type="ECO:0000256" key="1">
    <source>
        <dbReference type="ARBA" id="ARBA00004651"/>
    </source>
</evidence>
<feature type="transmembrane region" description="Helical" evidence="8">
    <location>
        <begin position="242"/>
        <end position="262"/>
    </location>
</feature>
<keyword evidence="3 8" id="KW-0813">Transport</keyword>
<evidence type="ECO:0000313" key="11">
    <source>
        <dbReference type="Proteomes" id="UP000886743"/>
    </source>
</evidence>
<dbReference type="AlphaFoldDB" id="A0A9D1T0B8"/>
<dbReference type="PANTHER" id="PTHR42929">
    <property type="entry name" value="INNER MEMBRANE ABC TRANSPORTER PERMEASE PROTEIN YDCU-RELATED-RELATED"/>
    <property type="match status" value="1"/>
</dbReference>
<accession>A0A9D1T0B8</accession>
<dbReference type="Pfam" id="PF00528">
    <property type="entry name" value="BPD_transp_1"/>
    <property type="match status" value="1"/>
</dbReference>
<feature type="transmembrane region" description="Helical" evidence="8">
    <location>
        <begin position="138"/>
        <end position="159"/>
    </location>
</feature>
<dbReference type="InterPro" id="IPR000515">
    <property type="entry name" value="MetI-like"/>
</dbReference>
<dbReference type="GO" id="GO:0055085">
    <property type="term" value="P:transmembrane transport"/>
    <property type="evidence" value="ECO:0007669"/>
    <property type="project" value="InterPro"/>
</dbReference>
<protein>
    <submittedName>
        <fullName evidence="10">ABC transporter permease</fullName>
    </submittedName>
</protein>